<evidence type="ECO:0000313" key="6">
    <source>
        <dbReference type="EMBL" id="CAD7440946.1"/>
    </source>
</evidence>
<dbReference type="InterPro" id="IPR002018">
    <property type="entry name" value="CarbesteraseB"/>
</dbReference>
<organism evidence="6">
    <name type="scientific">Timema bartmani</name>
    <dbReference type="NCBI Taxonomy" id="61472"/>
    <lineage>
        <taxon>Eukaryota</taxon>
        <taxon>Metazoa</taxon>
        <taxon>Ecdysozoa</taxon>
        <taxon>Arthropoda</taxon>
        <taxon>Hexapoda</taxon>
        <taxon>Insecta</taxon>
        <taxon>Pterygota</taxon>
        <taxon>Neoptera</taxon>
        <taxon>Polyneoptera</taxon>
        <taxon>Phasmatodea</taxon>
        <taxon>Timematodea</taxon>
        <taxon>Timematoidea</taxon>
        <taxon>Timematidae</taxon>
        <taxon>Timema</taxon>
    </lineage>
</organism>
<dbReference type="AlphaFoldDB" id="A0A7R9HYI8"/>
<gene>
    <name evidence="6" type="ORF">TBIB3V08_LOCUS3425</name>
</gene>
<dbReference type="InterPro" id="IPR029058">
    <property type="entry name" value="AB_hydrolase_fold"/>
</dbReference>
<keyword evidence="3" id="KW-0378">Hydrolase</keyword>
<sequence length="649" mass="72518">MMGDRVAVALFVCVTATTKGGRQVINPVVTTAAGKLRGSVLESRLGKTIYSFRGVRFAQPPVGNLRFKLANVIVVLSSTAEDGEIEVRISPPAPLQSWEGILNATKDGFDCPQQEGEEYPLPSSEDCLFLNVYTTKLPTTQSHPNRSVVVFFHFGGWLGASGHSSIFGPQYLLDQDVILVTSNYRLGALGFLSTGDEVLPGNYALKDQVAVLKWVQQNIAAFGGDPTSVTAAGYSAGAHSVILHMLSPMSQGLFHRAISMSGSVTSNWAIQRDPLTLAKRQAALFNCSTDNSSSIYECLMQIDPMRLATSYRGLLEWGWDPLVQYAPVVEPASSGEERFLTADPTTLLQAGQYSQMPLFIGMTKDEFSWRSTQVLANESWYEDMNTDYERIYPIAFMYERNTPRSRNITNELRKFYLNNEPIVNTTYNGLGLIYADALVCFGSDRESKLISSTNREPVYYYKFSYQGRYSFVYNPGTMTPYGVAHHDDLIYLFNISILFPSFQPGDQEIKTVERMTKLWANFIQTGMSALNYIHGISSEKTGEIQRKCAHFGIKGEDKTRMKHPQLGFKPTIPCHSNPTPEATELFDNTIWEPIKPSNLNYLDHGSNLIMKQGLYQDRMRLWDRLFPLPSDGTKITQDASIKNGAHSHQ</sequence>
<evidence type="ECO:0000256" key="2">
    <source>
        <dbReference type="ARBA" id="ARBA00022487"/>
    </source>
</evidence>
<dbReference type="Gene3D" id="3.40.50.1820">
    <property type="entry name" value="alpha/beta hydrolase"/>
    <property type="match status" value="1"/>
</dbReference>
<protein>
    <recommendedName>
        <fullName evidence="5">Carboxylesterase type B domain-containing protein</fullName>
    </recommendedName>
</protein>
<keyword evidence="4" id="KW-0325">Glycoprotein</keyword>
<evidence type="ECO:0000259" key="5">
    <source>
        <dbReference type="Pfam" id="PF00135"/>
    </source>
</evidence>
<dbReference type="GO" id="GO:0052689">
    <property type="term" value="F:carboxylic ester hydrolase activity"/>
    <property type="evidence" value="ECO:0007669"/>
    <property type="project" value="UniProtKB-KW"/>
</dbReference>
<dbReference type="Pfam" id="PF00135">
    <property type="entry name" value="COesterase"/>
    <property type="match status" value="2"/>
</dbReference>
<feature type="domain" description="Carboxylesterase type B" evidence="5">
    <location>
        <begin position="26"/>
        <end position="70"/>
    </location>
</feature>
<feature type="domain" description="Carboxylesterase type B" evidence="5">
    <location>
        <begin position="87"/>
        <end position="622"/>
    </location>
</feature>
<proteinExistence type="inferred from homology"/>
<dbReference type="PANTHER" id="PTHR43142:SF1">
    <property type="entry name" value="CARBOXYLIC ESTER HYDROLASE"/>
    <property type="match status" value="1"/>
</dbReference>
<dbReference type="EMBL" id="OD565133">
    <property type="protein sequence ID" value="CAD7440946.1"/>
    <property type="molecule type" value="Genomic_DNA"/>
</dbReference>
<keyword evidence="2" id="KW-0719">Serine esterase</keyword>
<dbReference type="SUPFAM" id="SSF53474">
    <property type="entry name" value="alpha/beta-Hydrolases"/>
    <property type="match status" value="1"/>
</dbReference>
<evidence type="ECO:0000256" key="4">
    <source>
        <dbReference type="ARBA" id="ARBA00023180"/>
    </source>
</evidence>
<evidence type="ECO:0000256" key="3">
    <source>
        <dbReference type="ARBA" id="ARBA00022801"/>
    </source>
</evidence>
<evidence type="ECO:0000256" key="1">
    <source>
        <dbReference type="ARBA" id="ARBA00005964"/>
    </source>
</evidence>
<accession>A0A7R9HYI8</accession>
<dbReference type="PANTHER" id="PTHR43142">
    <property type="entry name" value="CARBOXYLIC ESTER HYDROLASE"/>
    <property type="match status" value="1"/>
</dbReference>
<name>A0A7R9HYI8_9NEOP</name>
<comment type="similarity">
    <text evidence="1">Belongs to the type-B carboxylesterase/lipase family.</text>
</comment>
<reference evidence="6" key="1">
    <citation type="submission" date="2020-11" db="EMBL/GenBank/DDBJ databases">
        <authorList>
            <person name="Tran Van P."/>
        </authorList>
    </citation>
    <scope>NUCLEOTIDE SEQUENCE</scope>
</reference>